<feature type="compositionally biased region" description="Acidic residues" evidence="1">
    <location>
        <begin position="46"/>
        <end position="55"/>
    </location>
</feature>
<comment type="caution">
    <text evidence="2">The sequence shown here is derived from an EMBL/GenBank/DDBJ whole genome shotgun (WGS) entry which is preliminary data.</text>
</comment>
<proteinExistence type="predicted"/>
<reference evidence="2" key="2">
    <citation type="submission" date="2023-06" db="EMBL/GenBank/DDBJ databases">
        <authorList>
            <consortium name="Lawrence Berkeley National Laboratory"/>
            <person name="Mondo S.J."/>
            <person name="Hensen N."/>
            <person name="Bonometti L."/>
            <person name="Westerberg I."/>
            <person name="Brannstrom I.O."/>
            <person name="Guillou S."/>
            <person name="Cros-Aarteil S."/>
            <person name="Calhoun S."/>
            <person name="Haridas S."/>
            <person name="Kuo A."/>
            <person name="Pangilinan J."/>
            <person name="Riley R."/>
            <person name="Labutti K."/>
            <person name="Andreopoulos B."/>
            <person name="Lipzen A."/>
            <person name="Chen C."/>
            <person name="Yanf M."/>
            <person name="Daum C."/>
            <person name="Ng V."/>
            <person name="Clum A."/>
            <person name="Steindorff A."/>
            <person name="Ohm R."/>
            <person name="Martin F."/>
            <person name="Silar P."/>
            <person name="Natvig D."/>
            <person name="Lalanne C."/>
            <person name="Gautier V."/>
            <person name="Ament-Velasquez S.L."/>
            <person name="Kruys A."/>
            <person name="Hutchinson M.I."/>
            <person name="Powell A.J."/>
            <person name="Barry K."/>
            <person name="Miller A.N."/>
            <person name="Grigoriev I.V."/>
            <person name="Debuchy R."/>
            <person name="Gladieux P."/>
            <person name="Thoren M.H."/>
            <person name="Johannesson H."/>
        </authorList>
    </citation>
    <scope>NUCLEOTIDE SEQUENCE</scope>
    <source>
        <strain evidence="2">CBS 333.67</strain>
    </source>
</reference>
<protein>
    <submittedName>
        <fullName evidence="2">Uncharacterized protein</fullName>
    </submittedName>
</protein>
<keyword evidence="3" id="KW-1185">Reference proteome</keyword>
<organism evidence="2 3">
    <name type="scientific">Chaetomium strumarium</name>
    <dbReference type="NCBI Taxonomy" id="1170767"/>
    <lineage>
        <taxon>Eukaryota</taxon>
        <taxon>Fungi</taxon>
        <taxon>Dikarya</taxon>
        <taxon>Ascomycota</taxon>
        <taxon>Pezizomycotina</taxon>
        <taxon>Sordariomycetes</taxon>
        <taxon>Sordariomycetidae</taxon>
        <taxon>Sordariales</taxon>
        <taxon>Chaetomiaceae</taxon>
        <taxon>Chaetomium</taxon>
    </lineage>
</organism>
<feature type="region of interest" description="Disordered" evidence="1">
    <location>
        <begin position="44"/>
        <end position="67"/>
    </location>
</feature>
<evidence type="ECO:0000256" key="1">
    <source>
        <dbReference type="SAM" id="MobiDB-lite"/>
    </source>
</evidence>
<sequence>MAHKHDGDDSFDMSKVPLYRKPTVQSRNLARASSRFPPILELPTFDLEESPEEEDSSRTVPGVTNNAQGTRTHIDITVTTPSRLTATHAHVNPAAEGSNAVVSPARAGRRSTYHSTDQVRAFHSRDPGNCIHKPWPPKQRHRRRSARLKRLFPTIHMQDACKTPAKRERTPPRLPRLSPARREAGLLLPLKGLGQQIWTTPTQEIVARCRANGMEYDKAG</sequence>
<evidence type="ECO:0000313" key="2">
    <source>
        <dbReference type="EMBL" id="KAK3302528.1"/>
    </source>
</evidence>
<feature type="compositionally biased region" description="Polar residues" evidence="1">
    <location>
        <begin position="58"/>
        <end position="67"/>
    </location>
</feature>
<dbReference type="GeneID" id="87889403"/>
<reference evidence="2" key="1">
    <citation type="journal article" date="2023" name="Mol. Phylogenet. Evol.">
        <title>Genome-scale phylogeny and comparative genomics of the fungal order Sordariales.</title>
        <authorList>
            <person name="Hensen N."/>
            <person name="Bonometti L."/>
            <person name="Westerberg I."/>
            <person name="Brannstrom I.O."/>
            <person name="Guillou S."/>
            <person name="Cros-Aarteil S."/>
            <person name="Calhoun S."/>
            <person name="Haridas S."/>
            <person name="Kuo A."/>
            <person name="Mondo S."/>
            <person name="Pangilinan J."/>
            <person name="Riley R."/>
            <person name="LaButti K."/>
            <person name="Andreopoulos B."/>
            <person name="Lipzen A."/>
            <person name="Chen C."/>
            <person name="Yan M."/>
            <person name="Daum C."/>
            <person name="Ng V."/>
            <person name="Clum A."/>
            <person name="Steindorff A."/>
            <person name="Ohm R.A."/>
            <person name="Martin F."/>
            <person name="Silar P."/>
            <person name="Natvig D.O."/>
            <person name="Lalanne C."/>
            <person name="Gautier V."/>
            <person name="Ament-Velasquez S.L."/>
            <person name="Kruys A."/>
            <person name="Hutchinson M.I."/>
            <person name="Powell A.J."/>
            <person name="Barry K."/>
            <person name="Miller A.N."/>
            <person name="Grigoriev I.V."/>
            <person name="Debuchy R."/>
            <person name="Gladieux P."/>
            <person name="Hiltunen Thoren M."/>
            <person name="Johannesson H."/>
        </authorList>
    </citation>
    <scope>NUCLEOTIDE SEQUENCE</scope>
    <source>
        <strain evidence="2">CBS 333.67</strain>
    </source>
</reference>
<dbReference type="AlphaFoldDB" id="A0AAJ0GM74"/>
<gene>
    <name evidence="2" type="ORF">B0T15DRAFT_562377</name>
</gene>
<dbReference type="Proteomes" id="UP001273166">
    <property type="component" value="Unassembled WGS sequence"/>
</dbReference>
<dbReference type="EMBL" id="JAUDZG010000007">
    <property type="protein sequence ID" value="KAK3302528.1"/>
    <property type="molecule type" value="Genomic_DNA"/>
</dbReference>
<accession>A0AAJ0GM74</accession>
<evidence type="ECO:0000313" key="3">
    <source>
        <dbReference type="Proteomes" id="UP001273166"/>
    </source>
</evidence>
<dbReference type="RefSeq" id="XP_062718308.1">
    <property type="nucleotide sequence ID" value="XM_062870574.1"/>
</dbReference>
<name>A0AAJ0GM74_9PEZI</name>